<sequence>MPLSSHEVAAAVTLVENVHSLGHIARTFNAAPCILDRALRRFWETQQYTRRPGSGRKRKTSARDDHRFLVHQILQDRHTTTVEARNRLQLATHNIS</sequence>
<proteinExistence type="predicted"/>
<evidence type="ECO:0000313" key="2">
    <source>
        <dbReference type="Proteomes" id="UP001148838"/>
    </source>
</evidence>
<keyword evidence="2" id="KW-1185">Reference proteome</keyword>
<protein>
    <submittedName>
        <fullName evidence="1">Uncharacterized protein</fullName>
    </submittedName>
</protein>
<dbReference type="EMBL" id="JAJSOF020000038">
    <property type="protein sequence ID" value="KAJ4427129.1"/>
    <property type="molecule type" value="Genomic_DNA"/>
</dbReference>
<comment type="caution">
    <text evidence="1">The sequence shown here is derived from an EMBL/GenBank/DDBJ whole genome shotgun (WGS) entry which is preliminary data.</text>
</comment>
<name>A0ABQ8RZR3_PERAM</name>
<evidence type="ECO:0000313" key="1">
    <source>
        <dbReference type="EMBL" id="KAJ4427129.1"/>
    </source>
</evidence>
<gene>
    <name evidence="1" type="ORF">ANN_24745</name>
</gene>
<accession>A0ABQ8RZR3</accession>
<reference evidence="1 2" key="1">
    <citation type="journal article" date="2022" name="Allergy">
        <title>Genome assembly and annotation of Periplaneta americana reveal a comprehensive cockroach allergen profile.</title>
        <authorList>
            <person name="Wang L."/>
            <person name="Xiong Q."/>
            <person name="Saelim N."/>
            <person name="Wang L."/>
            <person name="Nong W."/>
            <person name="Wan A.T."/>
            <person name="Shi M."/>
            <person name="Liu X."/>
            <person name="Cao Q."/>
            <person name="Hui J.H.L."/>
            <person name="Sookrung N."/>
            <person name="Leung T.F."/>
            <person name="Tungtrongchitr A."/>
            <person name="Tsui S.K.W."/>
        </authorList>
    </citation>
    <scope>NUCLEOTIDE SEQUENCE [LARGE SCALE GENOMIC DNA]</scope>
    <source>
        <strain evidence="1">PWHHKU_190912</strain>
    </source>
</reference>
<dbReference type="Proteomes" id="UP001148838">
    <property type="component" value="Unassembled WGS sequence"/>
</dbReference>
<organism evidence="1 2">
    <name type="scientific">Periplaneta americana</name>
    <name type="common">American cockroach</name>
    <name type="synonym">Blatta americana</name>
    <dbReference type="NCBI Taxonomy" id="6978"/>
    <lineage>
        <taxon>Eukaryota</taxon>
        <taxon>Metazoa</taxon>
        <taxon>Ecdysozoa</taxon>
        <taxon>Arthropoda</taxon>
        <taxon>Hexapoda</taxon>
        <taxon>Insecta</taxon>
        <taxon>Pterygota</taxon>
        <taxon>Neoptera</taxon>
        <taxon>Polyneoptera</taxon>
        <taxon>Dictyoptera</taxon>
        <taxon>Blattodea</taxon>
        <taxon>Blattoidea</taxon>
        <taxon>Blattidae</taxon>
        <taxon>Blattinae</taxon>
        <taxon>Periplaneta</taxon>
    </lineage>
</organism>